<reference evidence="1 2" key="1">
    <citation type="journal article" date="2013" name="Genome Announc.">
        <title>Genome Sequence of Lactobacillus saerimneri 30a (Formerly Lactobacillus sp. Strain 30a), a Reference Lactic Acid Bacterium Strain Producing Biogenic Amines.</title>
        <authorList>
            <person name="Romano A."/>
            <person name="Trip H."/>
            <person name="Campbell-Sills H."/>
            <person name="Bouchez O."/>
            <person name="Sherman D."/>
            <person name="Lolkema J.S."/>
            <person name="Lucas P.M."/>
        </authorList>
    </citation>
    <scope>NUCLEOTIDE SEQUENCE [LARGE SCALE GENOMIC DNA]</scope>
    <source>
        <strain evidence="1 2">30a</strain>
    </source>
</reference>
<accession>M5J5D8</accession>
<organism evidence="1 2">
    <name type="scientific">Ligilactobacillus saerimneri 30a</name>
    <dbReference type="NCBI Taxonomy" id="1227363"/>
    <lineage>
        <taxon>Bacteria</taxon>
        <taxon>Bacillati</taxon>
        <taxon>Bacillota</taxon>
        <taxon>Bacilli</taxon>
        <taxon>Lactobacillales</taxon>
        <taxon>Lactobacillaceae</taxon>
        <taxon>Ligilactobacillus</taxon>
    </lineage>
</organism>
<keyword evidence="2" id="KW-1185">Reference proteome</keyword>
<protein>
    <submittedName>
        <fullName evidence="1">Uncharacterized protein</fullName>
    </submittedName>
</protein>
<gene>
    <name evidence="1" type="ORF">D271_02414</name>
</gene>
<dbReference type="EMBL" id="ANAG01000007">
    <property type="protein sequence ID" value="EKW99396.1"/>
    <property type="molecule type" value="Genomic_DNA"/>
</dbReference>
<evidence type="ECO:0000313" key="2">
    <source>
        <dbReference type="Proteomes" id="UP000011912"/>
    </source>
</evidence>
<dbReference type="STRING" id="1227363.D271_02414"/>
<dbReference type="Proteomes" id="UP000011912">
    <property type="component" value="Unassembled WGS sequence"/>
</dbReference>
<proteinExistence type="predicted"/>
<dbReference type="AlphaFoldDB" id="M5J5D8"/>
<evidence type="ECO:0000313" key="1">
    <source>
        <dbReference type="EMBL" id="EKW99396.1"/>
    </source>
</evidence>
<comment type="caution">
    <text evidence="1">The sequence shown here is derived from an EMBL/GenBank/DDBJ whole genome shotgun (WGS) entry which is preliminary data.</text>
</comment>
<sequence>MLEWIKNRMWQRKRRKFELDMLDFIELYLQDYVDRCPGLILRRLKNMGNHHVFSINARIDGGQLILFQAHYKNGEFYFANCTEDKRLPGWRKELLQYDIEKLEKAYLRNWEKYI</sequence>
<name>M5J5D8_9LACO</name>